<dbReference type="Proteomes" id="UP000199476">
    <property type="component" value="Unassembled WGS sequence"/>
</dbReference>
<feature type="transmembrane region" description="Helical" evidence="6">
    <location>
        <begin position="460"/>
        <end position="481"/>
    </location>
</feature>
<feature type="transmembrane region" description="Helical" evidence="6">
    <location>
        <begin position="404"/>
        <end position="426"/>
    </location>
</feature>
<keyword evidence="3 6" id="KW-0812">Transmembrane</keyword>
<evidence type="ECO:0000256" key="6">
    <source>
        <dbReference type="SAM" id="Phobius"/>
    </source>
</evidence>
<dbReference type="NCBIfam" id="TIGR00785">
    <property type="entry name" value="dass"/>
    <property type="match status" value="1"/>
</dbReference>
<proteinExistence type="inferred from homology"/>
<comment type="subcellular location">
    <subcellularLocation>
        <location evidence="1">Membrane</location>
        <topology evidence="1">Multi-pass membrane protein</topology>
    </subcellularLocation>
</comment>
<feature type="transmembrane region" description="Helical" evidence="6">
    <location>
        <begin position="21"/>
        <end position="40"/>
    </location>
</feature>
<feature type="transmembrane region" description="Helical" evidence="6">
    <location>
        <begin position="371"/>
        <end position="392"/>
    </location>
</feature>
<keyword evidence="5 6" id="KW-0472">Membrane</keyword>
<feature type="transmembrane region" description="Helical" evidence="6">
    <location>
        <begin position="231"/>
        <end position="251"/>
    </location>
</feature>
<dbReference type="PANTHER" id="PTHR42826">
    <property type="entry name" value="DICARBOXYLATE TRANSPORTER 2.1, CHLOROPLASTIC"/>
    <property type="match status" value="1"/>
</dbReference>
<keyword evidence="4 6" id="KW-1133">Transmembrane helix</keyword>
<feature type="transmembrane region" description="Helical" evidence="6">
    <location>
        <begin position="284"/>
        <end position="299"/>
    </location>
</feature>
<dbReference type="Pfam" id="PF00939">
    <property type="entry name" value="Na_sulph_symp"/>
    <property type="match status" value="1"/>
</dbReference>
<comment type="similarity">
    <text evidence="2">Belongs to the SLC13A/DASS transporter (TC 2.A.47) family. DIT1 subfamily.</text>
</comment>
<evidence type="ECO:0000256" key="2">
    <source>
        <dbReference type="ARBA" id="ARBA00007349"/>
    </source>
</evidence>
<reference evidence="7 8" key="1">
    <citation type="submission" date="2016-10" db="EMBL/GenBank/DDBJ databases">
        <authorList>
            <person name="de Groot N.N."/>
        </authorList>
    </citation>
    <scope>NUCLEOTIDE SEQUENCE [LARGE SCALE GENOMIC DNA]</scope>
    <source>
        <strain evidence="7 8">SLAS-1</strain>
    </source>
</reference>
<dbReference type="AlphaFoldDB" id="A0A1G9MCY4"/>
<evidence type="ECO:0000313" key="8">
    <source>
        <dbReference type="Proteomes" id="UP000199476"/>
    </source>
</evidence>
<evidence type="ECO:0000256" key="1">
    <source>
        <dbReference type="ARBA" id="ARBA00004141"/>
    </source>
</evidence>
<dbReference type="GO" id="GO:0016020">
    <property type="term" value="C:membrane"/>
    <property type="evidence" value="ECO:0007669"/>
    <property type="project" value="UniProtKB-SubCell"/>
</dbReference>
<sequence>MTEEKRQNNSNNDNEAEQVNYKRLLVAIAAGVIIWLMPTPEGVTPEAWQLFSIFVATILGFILRPFPMGVIAFLGITTTVITNTLTIDEALSGFANSTIWLIVIAFFLARGFIKTGLGRRISYVFIKRFGKKTLGLSYALNFSNLVLGPTIPSNTSRAGGIVFPIVRSICDTFDSNPDDGTERKVGSFLMKSVFQGDLAVCAMFMTAMAANPLIVEFASDVAGIQITWTRWFTAALVPGLATLLIVPYVIYKIYPPEVKETPEASDMASEELDKMGALKTSEKFMMLTFIVVLVLWIFGEQLGVGGTAGGLIGLCLLLLTRVLSWEDIKSEKGAWNTLVWFAALVMMAGYLNELGLVDWFTEFMGEVVAGWPGMMAFLVLAVVYYYSHYFFASMTAHITAMYGAFLGVSIAAGAPPMLAALVLAFFSNLFASTTHYGTGTAPIYFGAGFVPQKTWWKTGFMISVIHIILWVTIGGAWWKLLGLW</sequence>
<feature type="transmembrane region" description="Helical" evidence="6">
    <location>
        <begin position="305"/>
        <end position="323"/>
    </location>
</feature>
<feature type="transmembrane region" description="Helical" evidence="6">
    <location>
        <begin position="70"/>
        <end position="87"/>
    </location>
</feature>
<dbReference type="EMBL" id="FNGO01000008">
    <property type="protein sequence ID" value="SDL72059.1"/>
    <property type="molecule type" value="Genomic_DNA"/>
</dbReference>
<dbReference type="InterPro" id="IPR001898">
    <property type="entry name" value="SLC13A/DASS"/>
</dbReference>
<feature type="transmembrane region" description="Helical" evidence="6">
    <location>
        <begin position="93"/>
        <end position="113"/>
    </location>
</feature>
<organism evidence="7 8">
    <name type="scientific">Halarsenatibacter silvermanii</name>
    <dbReference type="NCBI Taxonomy" id="321763"/>
    <lineage>
        <taxon>Bacteria</taxon>
        <taxon>Bacillati</taxon>
        <taxon>Bacillota</taxon>
        <taxon>Clostridia</taxon>
        <taxon>Halanaerobiales</taxon>
        <taxon>Halarsenatibacteraceae</taxon>
        <taxon>Halarsenatibacter</taxon>
    </lineage>
</organism>
<keyword evidence="8" id="KW-1185">Reference proteome</keyword>
<feature type="transmembrane region" description="Helical" evidence="6">
    <location>
        <begin position="46"/>
        <end position="63"/>
    </location>
</feature>
<dbReference type="GO" id="GO:0022857">
    <property type="term" value="F:transmembrane transporter activity"/>
    <property type="evidence" value="ECO:0007669"/>
    <property type="project" value="InterPro"/>
</dbReference>
<dbReference type="OrthoDB" id="37272at2"/>
<gene>
    <name evidence="7" type="ORF">SAMN04488692_10829</name>
</gene>
<evidence type="ECO:0000256" key="4">
    <source>
        <dbReference type="ARBA" id="ARBA00022989"/>
    </source>
</evidence>
<evidence type="ECO:0000313" key="7">
    <source>
        <dbReference type="EMBL" id="SDL72059.1"/>
    </source>
</evidence>
<dbReference type="InterPro" id="IPR030676">
    <property type="entry name" value="CitT-rel"/>
</dbReference>
<protein>
    <submittedName>
        <fullName evidence="7">Divalent anion:Na+ symporter, DASS family</fullName>
    </submittedName>
</protein>
<dbReference type="PIRSF" id="PIRSF002457">
    <property type="entry name" value="DASS"/>
    <property type="match status" value="1"/>
</dbReference>
<feature type="transmembrane region" description="Helical" evidence="6">
    <location>
        <begin position="335"/>
        <end position="351"/>
    </location>
</feature>
<feature type="transmembrane region" description="Helical" evidence="6">
    <location>
        <begin position="198"/>
        <end position="219"/>
    </location>
</feature>
<evidence type="ECO:0000256" key="5">
    <source>
        <dbReference type="ARBA" id="ARBA00023136"/>
    </source>
</evidence>
<name>A0A1G9MCY4_9FIRM</name>
<accession>A0A1G9MCY4</accession>
<evidence type="ECO:0000256" key="3">
    <source>
        <dbReference type="ARBA" id="ARBA00022692"/>
    </source>
</evidence>
<dbReference type="STRING" id="321763.SAMN04488692_10829"/>